<feature type="region of interest" description="Disordered" evidence="1">
    <location>
        <begin position="306"/>
        <end position="354"/>
    </location>
</feature>
<comment type="caution">
    <text evidence="3">The sequence shown here is derived from an EMBL/GenBank/DDBJ whole genome shotgun (WGS) entry which is preliminary data.</text>
</comment>
<dbReference type="RefSeq" id="WP_129313961.1">
    <property type="nucleotide sequence ID" value="NZ_NOIQ01000001.1"/>
</dbReference>
<evidence type="ECO:0000256" key="2">
    <source>
        <dbReference type="SAM" id="Phobius"/>
    </source>
</evidence>
<feature type="transmembrane region" description="Helical" evidence="2">
    <location>
        <begin position="93"/>
        <end position="111"/>
    </location>
</feature>
<evidence type="ECO:0000256" key="1">
    <source>
        <dbReference type="SAM" id="MobiDB-lite"/>
    </source>
</evidence>
<evidence type="ECO:0000313" key="4">
    <source>
        <dbReference type="Proteomes" id="UP000462152"/>
    </source>
</evidence>
<feature type="compositionally biased region" description="Polar residues" evidence="1">
    <location>
        <begin position="1"/>
        <end position="12"/>
    </location>
</feature>
<accession>A0A7K1LF99</accession>
<keyword evidence="2" id="KW-0472">Membrane</keyword>
<keyword evidence="2" id="KW-0812">Transmembrane</keyword>
<dbReference type="AlphaFoldDB" id="A0A7K1LF99"/>
<feature type="compositionally biased region" description="Basic and acidic residues" evidence="1">
    <location>
        <begin position="133"/>
        <end position="142"/>
    </location>
</feature>
<sequence>MNSTQSPKNSSAAAPHAVPPESSVVYEEETRSEGVRVPRPKKSNAATERPATSAPRIRVGRTATAVVGLLAILVGIVTAIAAPFTAIAWPVPVFLLLVGVGAFGGLRYLALADRGLLGSARPGRSTSSATEGRNAESSRSRGETLSSEAPLTTAGSDPSSADVAALSPESAPARGQENQRAAESEARPEPTARSAEQDESTERAGQAPDVGGEGLVVRRPRNFLDDGGAQTGSAASREPEVQAPSDSASPIATVDEVPFVDDNGREGMDIEYLREQARRVAAGKPVAFTPVVSEWSPVEVPKPTYVDAPEVRRETPDPIEVPEEPKSSSSTLEEAARKGDSVLNLDDVLSRRRA</sequence>
<reference evidence="3 4" key="1">
    <citation type="submission" date="2019-12" db="EMBL/GenBank/DDBJ databases">
        <authorList>
            <person name="Li J."/>
            <person name="Shi Y."/>
            <person name="Xu G."/>
            <person name="Xiao D."/>
            <person name="Ran X."/>
        </authorList>
    </citation>
    <scope>NUCLEOTIDE SEQUENCE [LARGE SCALE GENOMIC DNA]</scope>
    <source>
        <strain evidence="3 4">JCM 15915</strain>
    </source>
</reference>
<gene>
    <name evidence="3" type="ORF">GMA10_01175</name>
</gene>
<name>A0A7K1LF99_9MICC</name>
<keyword evidence="2" id="KW-1133">Transmembrane helix</keyword>
<feature type="compositionally biased region" description="Polar residues" evidence="1">
    <location>
        <begin position="143"/>
        <end position="159"/>
    </location>
</feature>
<organism evidence="3 4">
    <name type="scientific">Rothia koreensis</name>
    <dbReference type="NCBI Taxonomy" id="592378"/>
    <lineage>
        <taxon>Bacteria</taxon>
        <taxon>Bacillati</taxon>
        <taxon>Actinomycetota</taxon>
        <taxon>Actinomycetes</taxon>
        <taxon>Micrococcales</taxon>
        <taxon>Micrococcaceae</taxon>
        <taxon>Rothia</taxon>
    </lineage>
</organism>
<dbReference type="OrthoDB" id="4883227at2"/>
<dbReference type="Proteomes" id="UP000462152">
    <property type="component" value="Unassembled WGS sequence"/>
</dbReference>
<feature type="region of interest" description="Disordered" evidence="1">
    <location>
        <begin position="1"/>
        <end position="55"/>
    </location>
</feature>
<feature type="transmembrane region" description="Helical" evidence="2">
    <location>
        <begin position="65"/>
        <end position="87"/>
    </location>
</feature>
<evidence type="ECO:0000313" key="3">
    <source>
        <dbReference type="EMBL" id="MUN53851.1"/>
    </source>
</evidence>
<feature type="compositionally biased region" description="Basic and acidic residues" evidence="1">
    <location>
        <begin position="180"/>
        <end position="190"/>
    </location>
</feature>
<protein>
    <submittedName>
        <fullName evidence="3">Uncharacterized protein</fullName>
    </submittedName>
</protein>
<dbReference type="EMBL" id="WOGT01000001">
    <property type="protein sequence ID" value="MUN53851.1"/>
    <property type="molecule type" value="Genomic_DNA"/>
</dbReference>
<feature type="region of interest" description="Disordered" evidence="1">
    <location>
        <begin position="119"/>
        <end position="264"/>
    </location>
</feature>
<proteinExistence type="predicted"/>
<keyword evidence="4" id="KW-1185">Reference proteome</keyword>